<sequence length="157" mass="17608">MRLRRKHVLTETTSSIKWTAVAALGVCHEASRNAYSTLQERLVMSRCPRKPQGAKDTEIKAYEYILEYSKGRQALCVIKSPRVRAPILETKCGRAWPLPLPDFGCNQSATRWDQQCPPKQEVRAMAHSARAHPGALEIALEKHAVSVRALAALTQYN</sequence>
<dbReference type="AlphaFoldDB" id="A0AAV7S034"/>
<dbReference type="EMBL" id="JANPWB010000009">
    <property type="protein sequence ID" value="KAJ1156613.1"/>
    <property type="molecule type" value="Genomic_DNA"/>
</dbReference>
<proteinExistence type="predicted"/>
<protein>
    <submittedName>
        <fullName evidence="1">Uncharacterized protein</fullName>
    </submittedName>
</protein>
<name>A0AAV7S034_PLEWA</name>
<evidence type="ECO:0000313" key="1">
    <source>
        <dbReference type="EMBL" id="KAJ1156613.1"/>
    </source>
</evidence>
<organism evidence="1 2">
    <name type="scientific">Pleurodeles waltl</name>
    <name type="common">Iberian ribbed newt</name>
    <dbReference type="NCBI Taxonomy" id="8319"/>
    <lineage>
        <taxon>Eukaryota</taxon>
        <taxon>Metazoa</taxon>
        <taxon>Chordata</taxon>
        <taxon>Craniata</taxon>
        <taxon>Vertebrata</taxon>
        <taxon>Euteleostomi</taxon>
        <taxon>Amphibia</taxon>
        <taxon>Batrachia</taxon>
        <taxon>Caudata</taxon>
        <taxon>Salamandroidea</taxon>
        <taxon>Salamandridae</taxon>
        <taxon>Pleurodelinae</taxon>
        <taxon>Pleurodeles</taxon>
    </lineage>
</organism>
<comment type="caution">
    <text evidence="1">The sequence shown here is derived from an EMBL/GenBank/DDBJ whole genome shotgun (WGS) entry which is preliminary data.</text>
</comment>
<dbReference type="Proteomes" id="UP001066276">
    <property type="component" value="Chromosome 5"/>
</dbReference>
<evidence type="ECO:0000313" key="2">
    <source>
        <dbReference type="Proteomes" id="UP001066276"/>
    </source>
</evidence>
<reference evidence="1" key="1">
    <citation type="journal article" date="2022" name="bioRxiv">
        <title>Sequencing and chromosome-scale assembly of the giantPleurodeles waltlgenome.</title>
        <authorList>
            <person name="Brown T."/>
            <person name="Elewa A."/>
            <person name="Iarovenko S."/>
            <person name="Subramanian E."/>
            <person name="Araus A.J."/>
            <person name="Petzold A."/>
            <person name="Susuki M."/>
            <person name="Suzuki K.-i.T."/>
            <person name="Hayashi T."/>
            <person name="Toyoda A."/>
            <person name="Oliveira C."/>
            <person name="Osipova E."/>
            <person name="Leigh N.D."/>
            <person name="Simon A."/>
            <person name="Yun M.H."/>
        </authorList>
    </citation>
    <scope>NUCLEOTIDE SEQUENCE</scope>
    <source>
        <strain evidence="1">20211129_DDA</strain>
        <tissue evidence="1">Liver</tissue>
    </source>
</reference>
<gene>
    <name evidence="1" type="ORF">NDU88_009331</name>
</gene>
<keyword evidence="2" id="KW-1185">Reference proteome</keyword>
<accession>A0AAV7S034</accession>